<keyword evidence="6" id="KW-1185">Reference proteome</keyword>
<keyword evidence="2" id="KW-0186">Copper</keyword>
<dbReference type="InterPro" id="IPR000923">
    <property type="entry name" value="BlueCu_1"/>
</dbReference>
<evidence type="ECO:0000256" key="2">
    <source>
        <dbReference type="ARBA" id="ARBA00023008"/>
    </source>
</evidence>
<keyword evidence="1" id="KW-0479">Metal-binding</keyword>
<keyword evidence="3" id="KW-0472">Membrane</keyword>
<dbReference type="AlphaFoldDB" id="A0A1H6HVL5"/>
<sequence>MKRREFMRTAGGSAAAVAATSAAAGTAAAQEVRPVWPSEVEGNVNSYTDARGQDEVTISVGAGDGLAFDPTKVWVDPGTTIVWEWTGNGGDHNVHAVNGPASFETEITGEEGFTFEYETSEEDAGITHYQCDPHAQVGMHGGLAVGEDIETEEVGGANTGWPENVHDIGVPLHAHWVGLITAVGITLTCIFTFYVLKYGESAHTGHGDR</sequence>
<dbReference type="OrthoDB" id="186995at2157"/>
<dbReference type="Pfam" id="PF00127">
    <property type="entry name" value="Copper-bind"/>
    <property type="match status" value="1"/>
</dbReference>
<dbReference type="Gene3D" id="2.60.40.420">
    <property type="entry name" value="Cupredoxins - blue copper proteins"/>
    <property type="match status" value="1"/>
</dbReference>
<evidence type="ECO:0000313" key="5">
    <source>
        <dbReference type="EMBL" id="SEH39977.1"/>
    </source>
</evidence>
<dbReference type="STRING" id="1267564.SAMN05192561_101575"/>
<name>A0A1H6HVL5_9EURY</name>
<dbReference type="EMBL" id="FNWU01000001">
    <property type="protein sequence ID" value="SEH39977.1"/>
    <property type="molecule type" value="Genomic_DNA"/>
</dbReference>
<keyword evidence="3" id="KW-1133">Transmembrane helix</keyword>
<feature type="domain" description="Blue (type 1) copper" evidence="4">
    <location>
        <begin position="56"/>
        <end position="145"/>
    </location>
</feature>
<feature type="transmembrane region" description="Helical" evidence="3">
    <location>
        <begin position="176"/>
        <end position="196"/>
    </location>
</feature>
<accession>A0A1H6HVL5</accession>
<evidence type="ECO:0000259" key="4">
    <source>
        <dbReference type="Pfam" id="PF00127"/>
    </source>
</evidence>
<protein>
    <submittedName>
        <fullName evidence="5">Halocyanin domain-containing protein</fullName>
    </submittedName>
</protein>
<dbReference type="PROSITE" id="PS51318">
    <property type="entry name" value="TAT"/>
    <property type="match status" value="1"/>
</dbReference>
<keyword evidence="3" id="KW-0812">Transmembrane</keyword>
<dbReference type="GO" id="GO:0005507">
    <property type="term" value="F:copper ion binding"/>
    <property type="evidence" value="ECO:0007669"/>
    <property type="project" value="InterPro"/>
</dbReference>
<organism evidence="5 6">
    <name type="scientific">Halopenitus malekzadehii</name>
    <dbReference type="NCBI Taxonomy" id="1267564"/>
    <lineage>
        <taxon>Archaea</taxon>
        <taxon>Methanobacteriati</taxon>
        <taxon>Methanobacteriota</taxon>
        <taxon>Stenosarchaea group</taxon>
        <taxon>Halobacteria</taxon>
        <taxon>Halobacteriales</taxon>
        <taxon>Haloferacaceae</taxon>
        <taxon>Halopenitus</taxon>
    </lineage>
</organism>
<proteinExistence type="predicted"/>
<evidence type="ECO:0000256" key="3">
    <source>
        <dbReference type="SAM" id="Phobius"/>
    </source>
</evidence>
<dbReference type="InterPro" id="IPR008972">
    <property type="entry name" value="Cupredoxin"/>
</dbReference>
<dbReference type="GO" id="GO:0009055">
    <property type="term" value="F:electron transfer activity"/>
    <property type="evidence" value="ECO:0007669"/>
    <property type="project" value="InterPro"/>
</dbReference>
<dbReference type="Proteomes" id="UP000199215">
    <property type="component" value="Unassembled WGS sequence"/>
</dbReference>
<dbReference type="InterPro" id="IPR006311">
    <property type="entry name" value="TAT_signal"/>
</dbReference>
<dbReference type="RefSeq" id="WP_092813998.1">
    <property type="nucleotide sequence ID" value="NZ_FNWU01000001.1"/>
</dbReference>
<evidence type="ECO:0000256" key="1">
    <source>
        <dbReference type="ARBA" id="ARBA00022723"/>
    </source>
</evidence>
<dbReference type="SUPFAM" id="SSF49503">
    <property type="entry name" value="Cupredoxins"/>
    <property type="match status" value="1"/>
</dbReference>
<evidence type="ECO:0000313" key="6">
    <source>
        <dbReference type="Proteomes" id="UP000199215"/>
    </source>
</evidence>
<gene>
    <name evidence="5" type="ORF">SAMN05192561_101575</name>
</gene>
<reference evidence="5 6" key="1">
    <citation type="submission" date="2016-10" db="EMBL/GenBank/DDBJ databases">
        <authorList>
            <person name="de Groot N.N."/>
        </authorList>
    </citation>
    <scope>NUCLEOTIDE SEQUENCE [LARGE SCALE GENOMIC DNA]</scope>
    <source>
        <strain evidence="5 6">IBRC-M10418</strain>
    </source>
</reference>